<proteinExistence type="inferred from homology"/>
<organism evidence="10 11">
    <name type="scientific">Syphacia muris</name>
    <dbReference type="NCBI Taxonomy" id="451379"/>
    <lineage>
        <taxon>Eukaryota</taxon>
        <taxon>Metazoa</taxon>
        <taxon>Ecdysozoa</taxon>
        <taxon>Nematoda</taxon>
        <taxon>Chromadorea</taxon>
        <taxon>Rhabditida</taxon>
        <taxon>Spirurina</taxon>
        <taxon>Oxyuridomorpha</taxon>
        <taxon>Oxyuroidea</taxon>
        <taxon>Oxyuridae</taxon>
        <taxon>Syphacia</taxon>
    </lineage>
</organism>
<keyword evidence="6 9" id="KW-1133">Transmembrane helix</keyword>
<evidence type="ECO:0000256" key="7">
    <source>
        <dbReference type="ARBA" id="ARBA00023128"/>
    </source>
</evidence>
<evidence type="ECO:0000256" key="4">
    <source>
        <dbReference type="ARBA" id="ARBA00022692"/>
    </source>
</evidence>
<name>A0A0N5AWW2_9BILA</name>
<keyword evidence="3" id="KW-0813">Transport</keyword>
<dbReference type="STRING" id="451379.A0A0N5AWW2"/>
<reference evidence="11" key="1">
    <citation type="submission" date="2017-02" db="UniProtKB">
        <authorList>
            <consortium name="WormBaseParasite"/>
        </authorList>
    </citation>
    <scope>IDENTIFICATION</scope>
</reference>
<evidence type="ECO:0000256" key="3">
    <source>
        <dbReference type="ARBA" id="ARBA00022448"/>
    </source>
</evidence>
<evidence type="ECO:0000313" key="11">
    <source>
        <dbReference type="WBParaSite" id="SMUV_0000942601-mRNA-1"/>
    </source>
</evidence>
<evidence type="ECO:0000256" key="2">
    <source>
        <dbReference type="ARBA" id="ARBA00005974"/>
    </source>
</evidence>
<dbReference type="InterPro" id="IPR004686">
    <property type="entry name" value="Mtc"/>
</dbReference>
<feature type="transmembrane region" description="Helical" evidence="9">
    <location>
        <begin position="163"/>
        <end position="185"/>
    </location>
</feature>
<dbReference type="GO" id="GO:0015075">
    <property type="term" value="F:monoatomic ion transmembrane transporter activity"/>
    <property type="evidence" value="ECO:0007669"/>
    <property type="project" value="InterPro"/>
</dbReference>
<evidence type="ECO:0000256" key="1">
    <source>
        <dbReference type="ARBA" id="ARBA00004225"/>
    </source>
</evidence>
<dbReference type="Proteomes" id="UP000046393">
    <property type="component" value="Unplaced"/>
</dbReference>
<evidence type="ECO:0000256" key="5">
    <source>
        <dbReference type="ARBA" id="ARBA00022970"/>
    </source>
</evidence>
<comment type="subcellular location">
    <subcellularLocation>
        <location evidence="1">Mitochondrion membrane</location>
        <topology evidence="1">Multi-pass membrane protein</topology>
    </subcellularLocation>
</comment>
<keyword evidence="4 9" id="KW-0812">Transmembrane</keyword>
<accession>A0A0N5AWW2</accession>
<dbReference type="WBParaSite" id="SMUV_0000942601-mRNA-1">
    <property type="protein sequence ID" value="SMUV_0000942601-mRNA-1"/>
    <property type="gene ID" value="SMUV_0000942601"/>
</dbReference>
<evidence type="ECO:0000313" key="10">
    <source>
        <dbReference type="Proteomes" id="UP000046393"/>
    </source>
</evidence>
<evidence type="ECO:0000256" key="6">
    <source>
        <dbReference type="ARBA" id="ARBA00022989"/>
    </source>
</evidence>
<keyword evidence="5" id="KW-0029">Amino-acid transport</keyword>
<keyword evidence="7" id="KW-0496">Mitochondrion</keyword>
<dbReference type="AlphaFoldDB" id="A0A0N5AWW2"/>
<dbReference type="PANTHER" id="PTHR11153">
    <property type="entry name" value="SIDEROFLEXIN"/>
    <property type="match status" value="1"/>
</dbReference>
<keyword evidence="10" id="KW-1185">Reference proteome</keyword>
<sequence length="265" mass="29569">MSMNQVKHSFNNRSNFGTFRWDQSTFYGRLRHFASITNPAKVFAKPETLYNSKKLLELYKTTGKVVADNFRKGEEPKGTTLKDIFRAQAFYGSAFHPDTGELQNLLGRMCFQVPGGTFLLGAMLIWYRSTPAVIFWQWVNQSFCALLNYTNRNAKSPLTNKDLLVAYSSAVTGAVSVAVGLKYYFAKIVAPPLIQRLVPFSAVAVANAINLPLMRQNELKNGVMVSDDEGNELVPSKCAAYKGIIETLISRTVLVGPPLSKRYAF</sequence>
<dbReference type="Pfam" id="PF03820">
    <property type="entry name" value="SFXNs"/>
    <property type="match status" value="1"/>
</dbReference>
<keyword evidence="8 9" id="KW-0472">Membrane</keyword>
<evidence type="ECO:0000256" key="9">
    <source>
        <dbReference type="SAM" id="Phobius"/>
    </source>
</evidence>
<evidence type="ECO:0000256" key="8">
    <source>
        <dbReference type="ARBA" id="ARBA00023136"/>
    </source>
</evidence>
<comment type="similarity">
    <text evidence="2">Belongs to the sideroflexin family.</text>
</comment>
<dbReference type="GO" id="GO:0005743">
    <property type="term" value="C:mitochondrial inner membrane"/>
    <property type="evidence" value="ECO:0007669"/>
    <property type="project" value="TreeGrafter"/>
</dbReference>
<dbReference type="GO" id="GO:0140300">
    <property type="term" value="P:serine import into mitochondrion"/>
    <property type="evidence" value="ECO:0007669"/>
    <property type="project" value="TreeGrafter"/>
</dbReference>
<protein>
    <submittedName>
        <fullName evidence="11">Sideroflexin-2</fullName>
    </submittedName>
</protein>
<dbReference type="PANTHER" id="PTHR11153:SF14">
    <property type="entry name" value="SIDEROFLEXIN-2"/>
    <property type="match status" value="1"/>
</dbReference>